<protein>
    <submittedName>
        <fullName evidence="3">Uncharacterized protein</fullName>
    </submittedName>
</protein>
<keyword evidence="2" id="KW-1133">Transmembrane helix</keyword>
<comment type="caution">
    <text evidence="3">The sequence shown here is derived from an EMBL/GenBank/DDBJ whole genome shotgun (WGS) entry which is preliminary data.</text>
</comment>
<keyword evidence="4" id="KW-1185">Reference proteome</keyword>
<evidence type="ECO:0000256" key="1">
    <source>
        <dbReference type="SAM" id="MobiDB-lite"/>
    </source>
</evidence>
<feature type="transmembrane region" description="Helical" evidence="2">
    <location>
        <begin position="524"/>
        <end position="548"/>
    </location>
</feature>
<dbReference type="PANTHER" id="PTHR35394">
    <property type="entry name" value="DUF3176 DOMAIN-CONTAINING PROTEIN"/>
    <property type="match status" value="1"/>
</dbReference>
<feature type="compositionally biased region" description="Low complexity" evidence="1">
    <location>
        <begin position="1"/>
        <end position="12"/>
    </location>
</feature>
<dbReference type="EMBL" id="JABAYA010000165">
    <property type="protein sequence ID" value="KAF7723063.1"/>
    <property type="molecule type" value="Genomic_DNA"/>
</dbReference>
<keyword evidence="2" id="KW-0472">Membrane</keyword>
<reference evidence="3" key="1">
    <citation type="submission" date="2020-01" db="EMBL/GenBank/DDBJ databases">
        <title>Genome Sequencing of Three Apophysomyces-Like Fungal Strains Confirms a Novel Fungal Genus in the Mucoromycota with divergent Burkholderia-like Endosymbiotic Bacteria.</title>
        <authorList>
            <person name="Stajich J.E."/>
            <person name="Macias A.M."/>
            <person name="Carter-House D."/>
            <person name="Lovett B."/>
            <person name="Kasson L.R."/>
            <person name="Berry K."/>
            <person name="Grigoriev I."/>
            <person name="Chang Y."/>
            <person name="Spatafora J."/>
            <person name="Kasson M.T."/>
        </authorList>
    </citation>
    <scope>NUCLEOTIDE SEQUENCE</scope>
    <source>
        <strain evidence="3">NRRL A-21654</strain>
    </source>
</reference>
<name>A0A8H7BSI6_9FUNG</name>
<evidence type="ECO:0000256" key="2">
    <source>
        <dbReference type="SAM" id="Phobius"/>
    </source>
</evidence>
<accession>A0A8H7BSI6</accession>
<organism evidence="3 4">
    <name type="scientific">Apophysomyces ossiformis</name>
    <dbReference type="NCBI Taxonomy" id="679940"/>
    <lineage>
        <taxon>Eukaryota</taxon>
        <taxon>Fungi</taxon>
        <taxon>Fungi incertae sedis</taxon>
        <taxon>Mucoromycota</taxon>
        <taxon>Mucoromycotina</taxon>
        <taxon>Mucoromycetes</taxon>
        <taxon>Mucorales</taxon>
        <taxon>Mucorineae</taxon>
        <taxon>Mucoraceae</taxon>
        <taxon>Apophysomyces</taxon>
    </lineage>
</organism>
<evidence type="ECO:0000313" key="4">
    <source>
        <dbReference type="Proteomes" id="UP000605846"/>
    </source>
</evidence>
<dbReference type="InterPro" id="IPR021514">
    <property type="entry name" value="DUF3176"/>
</dbReference>
<dbReference type="OrthoDB" id="5376804at2759"/>
<dbReference type="Proteomes" id="UP000605846">
    <property type="component" value="Unassembled WGS sequence"/>
</dbReference>
<feature type="transmembrane region" description="Helical" evidence="2">
    <location>
        <begin position="49"/>
        <end position="75"/>
    </location>
</feature>
<feature type="region of interest" description="Disordered" evidence="1">
    <location>
        <begin position="1"/>
        <end position="35"/>
    </location>
</feature>
<dbReference type="Pfam" id="PF11374">
    <property type="entry name" value="DUF3176"/>
    <property type="match status" value="1"/>
</dbReference>
<dbReference type="AlphaFoldDB" id="A0A8H7BSI6"/>
<feature type="transmembrane region" description="Helical" evidence="2">
    <location>
        <begin position="87"/>
        <end position="110"/>
    </location>
</feature>
<sequence>MSAAASAEASQPPEEEHRSEMAVAAQRQENDCHRESKKDLSKYELIRTIALPLLNLAITAALIGVLIFIFATAYGKPIGFTMAGMPVPALLSIIITLLQMFLGGGITFALSEFKWIRMGRGCKLSMLEIYDGCTRGVGGIVRVLYWLRFDPVLVLPIVFQIGLIALGPSAQQILSPDIGSNVLCRNDPLATSNPSIADTLFTLTHRYASSLSFSNITRGLLIDYPDSISRDPVSLYLKHDYVLQYAAAQAVLQGRTPTNALPIQPRFECSSGAINCTYPNIPGFFTTADCRDGSGNTRFVDIDTGNVTTVSEYLSKNRYGLPAILYAESMYNRTYRDLMQLSSQRSRCLGCRESSVRNNFGDQNFVFVTSSGTMKSWMELGSNLTVYECTLRTFMNRTTYTFQDNSFTYVPQSSTPIQINYDLLSNASFVSDLSYDSDYTQVTAYAFQLSILRLLVYGEDTKMARLGSLAKAGRETDALGFLRVVLDAMDAAITLAVPWDIETTYGAICTTRDVLRYTPDPRSYYPFALCLLIPMIWWVLLWILSLYYTNGMARGNSQVALMVAGLTPAVQNKFQGLSHADQWTLLNRAKNVDVKFGVVTAEGVRKGHAGFGLPEETKPVRIRFMA</sequence>
<proteinExistence type="predicted"/>
<keyword evidence="2" id="KW-0812">Transmembrane</keyword>
<gene>
    <name evidence="3" type="ORF">EC973_002397</name>
</gene>
<dbReference type="PANTHER" id="PTHR35394:SF5">
    <property type="entry name" value="DUF3176 DOMAIN-CONTAINING PROTEIN"/>
    <property type="match status" value="1"/>
</dbReference>
<feature type="transmembrane region" description="Helical" evidence="2">
    <location>
        <begin position="152"/>
        <end position="170"/>
    </location>
</feature>
<evidence type="ECO:0000313" key="3">
    <source>
        <dbReference type="EMBL" id="KAF7723063.1"/>
    </source>
</evidence>